<protein>
    <submittedName>
        <fullName evidence="4">NADP-dependent 3-hydroxy acid dehydrogenase YdfG</fullName>
    </submittedName>
</protein>
<dbReference type="GO" id="GO:0016491">
    <property type="term" value="F:oxidoreductase activity"/>
    <property type="evidence" value="ECO:0007669"/>
    <property type="project" value="UniProtKB-KW"/>
</dbReference>
<dbReference type="RefSeq" id="WP_142494260.1">
    <property type="nucleotide sequence ID" value="NZ_FXTO01000023.1"/>
</dbReference>
<dbReference type="Proteomes" id="UP000316030">
    <property type="component" value="Unassembled WGS sequence"/>
</dbReference>
<dbReference type="Pfam" id="PF00106">
    <property type="entry name" value="adh_short"/>
    <property type="match status" value="1"/>
</dbReference>
<evidence type="ECO:0000256" key="2">
    <source>
        <dbReference type="ARBA" id="ARBA00023002"/>
    </source>
</evidence>
<organism evidence="4 5">
    <name type="scientific">Thalassovita litoralis</name>
    <dbReference type="NCBI Taxonomy" id="1010611"/>
    <lineage>
        <taxon>Bacteria</taxon>
        <taxon>Pseudomonadati</taxon>
        <taxon>Pseudomonadota</taxon>
        <taxon>Alphaproteobacteria</taxon>
        <taxon>Rhodobacterales</taxon>
        <taxon>Roseobacteraceae</taxon>
        <taxon>Thalassovita</taxon>
    </lineage>
</organism>
<keyword evidence="5" id="KW-1185">Reference proteome</keyword>
<comment type="similarity">
    <text evidence="1 3">Belongs to the short-chain dehydrogenases/reductases (SDR) family.</text>
</comment>
<dbReference type="PANTHER" id="PTHR43391:SF82">
    <property type="entry name" value="OXIDOREDUCTASE SADH-RELATED"/>
    <property type="match status" value="1"/>
</dbReference>
<evidence type="ECO:0000256" key="3">
    <source>
        <dbReference type="RuleBase" id="RU000363"/>
    </source>
</evidence>
<dbReference type="InterPro" id="IPR002347">
    <property type="entry name" value="SDR_fam"/>
</dbReference>
<evidence type="ECO:0000313" key="5">
    <source>
        <dbReference type="Proteomes" id="UP000316030"/>
    </source>
</evidence>
<dbReference type="AlphaFoldDB" id="A0A521F3I0"/>
<dbReference type="InterPro" id="IPR036291">
    <property type="entry name" value="NAD(P)-bd_dom_sf"/>
</dbReference>
<dbReference type="EMBL" id="FXTO01000023">
    <property type="protein sequence ID" value="SMO90735.1"/>
    <property type="molecule type" value="Genomic_DNA"/>
</dbReference>
<keyword evidence="2" id="KW-0560">Oxidoreductase</keyword>
<accession>A0A521F3I0</accession>
<dbReference type="SUPFAM" id="SSF51735">
    <property type="entry name" value="NAD(P)-binding Rossmann-fold domains"/>
    <property type="match status" value="1"/>
</dbReference>
<dbReference type="Gene3D" id="3.40.50.720">
    <property type="entry name" value="NAD(P)-binding Rossmann-like Domain"/>
    <property type="match status" value="1"/>
</dbReference>
<gene>
    <name evidence="4" type="ORF">SAMN06265173_12333</name>
</gene>
<reference evidence="4 5" key="1">
    <citation type="submission" date="2017-05" db="EMBL/GenBank/DDBJ databases">
        <authorList>
            <person name="Varghese N."/>
            <person name="Submissions S."/>
        </authorList>
    </citation>
    <scope>NUCLEOTIDE SEQUENCE [LARGE SCALE GENOMIC DNA]</scope>
    <source>
        <strain evidence="4 5">DSM 29506</strain>
    </source>
</reference>
<dbReference type="PRINTS" id="PR00081">
    <property type="entry name" value="GDHRDH"/>
</dbReference>
<dbReference type="NCBIfam" id="NF006123">
    <property type="entry name" value="PRK08267.1"/>
    <property type="match status" value="1"/>
</dbReference>
<dbReference type="OrthoDB" id="658698at2"/>
<sequence length="256" mass="27330">MAHQKTILITGGGSGIGRETARLFASKNWLVGIADVNGAAAKAAADEIGPNAVPLTVDVRNIESVRDMVAAFTDRTGGRLDVLFNSAGVVFMAPNETIPQEQQDLTIDVNIKGVVNCCNAAFKALKSTPGAHVISMSSTSAEYGTPDHAIYSGTKFFVRGFTEAMNIEWARHDINVSAILVAYVQTPMILEATQKAASVDKLGVKVKPTKLAQAVWKAAHKRGVLHRVGLDAVALNIIVRLLGSWSRGIYKLLTGY</sequence>
<evidence type="ECO:0000313" key="4">
    <source>
        <dbReference type="EMBL" id="SMO90735.1"/>
    </source>
</evidence>
<evidence type="ECO:0000256" key="1">
    <source>
        <dbReference type="ARBA" id="ARBA00006484"/>
    </source>
</evidence>
<name>A0A521F3I0_9RHOB</name>
<proteinExistence type="inferred from homology"/>
<dbReference type="PRINTS" id="PR00080">
    <property type="entry name" value="SDRFAMILY"/>
</dbReference>
<dbReference type="PANTHER" id="PTHR43391">
    <property type="entry name" value="RETINOL DEHYDROGENASE-RELATED"/>
    <property type="match status" value="1"/>
</dbReference>